<evidence type="ECO:0000256" key="1">
    <source>
        <dbReference type="ARBA" id="ARBA00004123"/>
    </source>
</evidence>
<dbReference type="GO" id="GO:0046982">
    <property type="term" value="F:protein heterodimerization activity"/>
    <property type="evidence" value="ECO:0007669"/>
    <property type="project" value="InterPro"/>
</dbReference>
<dbReference type="InterPro" id="IPR002119">
    <property type="entry name" value="Histone_H2A"/>
</dbReference>
<dbReference type="GO" id="GO:0003677">
    <property type="term" value="F:DNA binding"/>
    <property type="evidence" value="ECO:0007669"/>
    <property type="project" value="UniProtKB-KW"/>
</dbReference>
<feature type="compositionally biased region" description="Basic and acidic residues" evidence="8">
    <location>
        <begin position="177"/>
        <end position="212"/>
    </location>
</feature>
<dbReference type="GO" id="GO:0005634">
    <property type="term" value="C:nucleus"/>
    <property type="evidence" value="ECO:0007669"/>
    <property type="project" value="UniProtKB-SubCell"/>
</dbReference>
<evidence type="ECO:0000313" key="11">
    <source>
        <dbReference type="EMBL" id="ELP84277.1"/>
    </source>
</evidence>
<feature type="compositionally biased region" description="Basic residues" evidence="8">
    <location>
        <begin position="1"/>
        <end position="10"/>
    </location>
</feature>
<dbReference type="EMBL" id="KB207140">
    <property type="protein sequence ID" value="ELP84277.1"/>
    <property type="molecule type" value="Genomic_DNA"/>
</dbReference>
<protein>
    <submittedName>
        <fullName evidence="11">Histone H2a, putative</fullName>
    </submittedName>
</protein>
<feature type="compositionally biased region" description="Basic and acidic residues" evidence="8">
    <location>
        <begin position="675"/>
        <end position="706"/>
    </location>
</feature>
<feature type="region of interest" description="Disordered" evidence="8">
    <location>
        <begin position="307"/>
        <end position="374"/>
    </location>
</feature>
<dbReference type="AlphaFoldDB" id="A0A0A1TVA3"/>
<feature type="compositionally biased region" description="Basic and acidic residues" evidence="8">
    <location>
        <begin position="159"/>
        <end position="171"/>
    </location>
</feature>
<evidence type="ECO:0000259" key="9">
    <source>
        <dbReference type="Pfam" id="PF00125"/>
    </source>
</evidence>
<feature type="compositionally biased region" description="Basic and acidic residues" evidence="8">
    <location>
        <begin position="332"/>
        <end position="374"/>
    </location>
</feature>
<feature type="region of interest" description="Disordered" evidence="8">
    <location>
        <begin position="627"/>
        <end position="657"/>
    </location>
</feature>
<feature type="region of interest" description="Disordered" evidence="8">
    <location>
        <begin position="60"/>
        <end position="82"/>
    </location>
</feature>
<feature type="region of interest" description="Disordered" evidence="8">
    <location>
        <begin position="675"/>
        <end position="708"/>
    </location>
</feature>
<dbReference type="Proteomes" id="UP000014680">
    <property type="component" value="Unassembled WGS sequence"/>
</dbReference>
<comment type="similarity">
    <text evidence="3">Belongs to the histone H2A family.</text>
</comment>
<reference evidence="11 12" key="1">
    <citation type="submission" date="2012-10" db="EMBL/GenBank/DDBJ databases">
        <authorList>
            <person name="Zafar N."/>
            <person name="Inman J."/>
            <person name="Hall N."/>
            <person name="Lorenzi H."/>
            <person name="Caler E."/>
        </authorList>
    </citation>
    <scope>NUCLEOTIDE SEQUENCE [LARGE SCALE GENOMIC DNA]</scope>
    <source>
        <strain evidence="11 12">IP1</strain>
    </source>
</reference>
<dbReference type="SUPFAM" id="SSF47113">
    <property type="entry name" value="Histone-fold"/>
    <property type="match status" value="1"/>
</dbReference>
<organism evidence="11 12">
    <name type="scientific">Entamoeba invadens IP1</name>
    <dbReference type="NCBI Taxonomy" id="370355"/>
    <lineage>
        <taxon>Eukaryota</taxon>
        <taxon>Amoebozoa</taxon>
        <taxon>Evosea</taxon>
        <taxon>Archamoebae</taxon>
        <taxon>Mastigamoebida</taxon>
        <taxon>Entamoebidae</taxon>
        <taxon>Entamoeba</taxon>
    </lineage>
</organism>
<keyword evidence="6" id="KW-0539">Nucleus</keyword>
<sequence length="821" mass="93182">MTKKTKKKPKEKKDELLMESDRMNTETIKVIDASTRREYHIGEFEAKLREYKVRVSNGDTLIGTFGDSRGAPPTSTTPDGEMVSLKDGFIDVGTYQSRLGTKTIGVNSSENEEEQPKDNGIEIITVEQNKNDEEKKDMSDGSELFVGDKPNEPQGDALQETKETEKEETLKDVVVVEQKEVNTEETKEKKDEKPMEEVIDEHKACEPTVEKPMEEIVENHNEIPTEKKVVQMEEVIEQQQEVVPEKEVTRMEEIVEKKPLELIKDDAKIIAKEEAKDKGVDTKMVEVPIDTPVEEEKHEKSALMEIEEGTNEQSKSVPQLEQQQEHQPMLVLKKEPSVKIKRLVPDTKDEAIPLEKQPAEEHKEVEKEKGEEEISKIENEKMPEEPIQDDYNLERTELNNKLDQIECAQGHIIDCVSGIEMVHPVFFDSNNAPMAPRKKNSVSRFELIRKQRKPITFGEQDLGELSIIETIQQREENKVMDIEHQDNDNREESVNEVETKNIESKKEKFLMKHVIGINKEFKKYEEEVPPPTLTQSKSQGGDNKMIPMVIEYGEGDDVSSISEEVGEKVHDKEKSFHEFEGQILNSYFCSLNDQMVNLKKIGSDNCSNDLAQALKQEKQNTANVDLTDQLTTGGLTTERKVGFPKRETAERKREKRGGIKEEVKEVVATDKKAAEEAKKVKKEKVEKKPRKSTDKKTKKVDEEGKKNTLSKKAGLQFPVARIHAALKKGRYGEHVNKMASVYLTAVIEYLVAEVLELAGGQAKDFGKTRITPRHIQLAVRSDLELNDLLKDVTIINGGVFPNVPTAVNTKGKKKPAQSQVV</sequence>
<dbReference type="InterPro" id="IPR007125">
    <property type="entry name" value="H2A/H2B/H3"/>
</dbReference>
<evidence type="ECO:0000259" key="10">
    <source>
        <dbReference type="Pfam" id="PF16211"/>
    </source>
</evidence>
<evidence type="ECO:0000256" key="2">
    <source>
        <dbReference type="ARBA" id="ARBA00004286"/>
    </source>
</evidence>
<evidence type="ECO:0000256" key="4">
    <source>
        <dbReference type="ARBA" id="ARBA00022454"/>
    </source>
</evidence>
<feature type="compositionally biased region" description="Polar residues" evidence="8">
    <location>
        <begin position="311"/>
        <end position="326"/>
    </location>
</feature>
<dbReference type="FunFam" id="1.10.20.10:FF:000093">
    <property type="entry name" value="Histone H2A"/>
    <property type="match status" value="1"/>
</dbReference>
<name>A0A0A1TVA3_ENTIV</name>
<evidence type="ECO:0000256" key="6">
    <source>
        <dbReference type="ARBA" id="ARBA00023242"/>
    </source>
</evidence>
<dbReference type="PRINTS" id="PR00620">
    <property type="entry name" value="HISTONEH2A"/>
</dbReference>
<evidence type="ECO:0000256" key="8">
    <source>
        <dbReference type="SAM" id="MobiDB-lite"/>
    </source>
</evidence>
<evidence type="ECO:0000256" key="3">
    <source>
        <dbReference type="ARBA" id="ARBA00010691"/>
    </source>
</evidence>
<feature type="compositionally biased region" description="Basic and acidic residues" evidence="8">
    <location>
        <begin position="11"/>
        <end position="20"/>
    </location>
</feature>
<dbReference type="Pfam" id="PF00125">
    <property type="entry name" value="Histone"/>
    <property type="match status" value="1"/>
</dbReference>
<evidence type="ECO:0000256" key="7">
    <source>
        <dbReference type="ARBA" id="ARBA00023269"/>
    </source>
</evidence>
<feature type="compositionally biased region" description="Low complexity" evidence="8">
    <location>
        <begin position="627"/>
        <end position="636"/>
    </location>
</feature>
<dbReference type="Pfam" id="PF16211">
    <property type="entry name" value="Histone_H2A_C"/>
    <property type="match status" value="1"/>
</dbReference>
<feature type="domain" description="Histone H2A C-terminal" evidence="10">
    <location>
        <begin position="784"/>
        <end position="816"/>
    </location>
</feature>
<dbReference type="VEuPathDB" id="AmoebaDB:EIN_065420"/>
<proteinExistence type="inferred from homology"/>
<keyword evidence="4" id="KW-0158">Chromosome</keyword>
<feature type="domain" description="Core Histone H2A/H2B/H3" evidence="9">
    <location>
        <begin position="696"/>
        <end position="780"/>
    </location>
</feature>
<feature type="compositionally biased region" description="Basic and acidic residues" evidence="8">
    <location>
        <begin position="129"/>
        <end position="139"/>
    </location>
</feature>
<dbReference type="InterPro" id="IPR032458">
    <property type="entry name" value="Histone_H2A_CS"/>
</dbReference>
<dbReference type="GeneID" id="14883238"/>
<evidence type="ECO:0000256" key="5">
    <source>
        <dbReference type="ARBA" id="ARBA00023125"/>
    </source>
</evidence>
<dbReference type="InterPro" id="IPR009072">
    <property type="entry name" value="Histone-fold"/>
</dbReference>
<dbReference type="InterPro" id="IPR032454">
    <property type="entry name" value="Histone_H2A_C"/>
</dbReference>
<keyword evidence="12" id="KW-1185">Reference proteome</keyword>
<feature type="region of interest" description="Disordered" evidence="8">
    <location>
        <begin position="107"/>
        <end position="212"/>
    </location>
</feature>
<dbReference type="SMART" id="SM00414">
    <property type="entry name" value="H2A"/>
    <property type="match status" value="1"/>
</dbReference>
<dbReference type="KEGG" id="eiv:EIN_065420"/>
<dbReference type="GO" id="GO:0030527">
    <property type="term" value="F:structural constituent of chromatin"/>
    <property type="evidence" value="ECO:0007669"/>
    <property type="project" value="InterPro"/>
</dbReference>
<keyword evidence="5" id="KW-0238">DNA-binding</keyword>
<dbReference type="CDD" id="cd00074">
    <property type="entry name" value="HFD_H2A"/>
    <property type="match status" value="1"/>
</dbReference>
<accession>A0A0A1TVA3</accession>
<dbReference type="GO" id="GO:0000786">
    <property type="term" value="C:nucleosome"/>
    <property type="evidence" value="ECO:0007669"/>
    <property type="project" value="UniProtKB-KW"/>
</dbReference>
<feature type="region of interest" description="Disordered" evidence="8">
    <location>
        <begin position="1"/>
        <end position="20"/>
    </location>
</feature>
<keyword evidence="7" id="KW-0544">Nucleosome core</keyword>
<evidence type="ECO:0000313" key="12">
    <source>
        <dbReference type="Proteomes" id="UP000014680"/>
    </source>
</evidence>
<dbReference type="PROSITE" id="PS00046">
    <property type="entry name" value="HISTONE_H2A"/>
    <property type="match status" value="1"/>
</dbReference>
<dbReference type="PANTHER" id="PTHR23430">
    <property type="entry name" value="HISTONE H2A"/>
    <property type="match status" value="1"/>
</dbReference>
<gene>
    <name evidence="11" type="ORF">EIN_065420</name>
</gene>
<dbReference type="OrthoDB" id="9421954at2759"/>
<feature type="compositionally biased region" description="Basic and acidic residues" evidence="8">
    <location>
        <begin position="637"/>
        <end position="657"/>
    </location>
</feature>
<dbReference type="Gene3D" id="1.10.20.10">
    <property type="entry name" value="Histone, subunit A"/>
    <property type="match status" value="1"/>
</dbReference>
<dbReference type="RefSeq" id="XP_004183623.1">
    <property type="nucleotide sequence ID" value="XM_004183575.1"/>
</dbReference>
<comment type="subcellular location">
    <subcellularLocation>
        <location evidence="2">Chromosome</location>
    </subcellularLocation>
    <subcellularLocation>
        <location evidence="1">Nucleus</location>
    </subcellularLocation>
</comment>